<gene>
    <name evidence="1" type="ORF">DSO57_1039604</name>
</gene>
<evidence type="ECO:0000313" key="2">
    <source>
        <dbReference type="Proteomes" id="UP001165960"/>
    </source>
</evidence>
<sequence length="235" mass="25901">MGCPPSVPGSYTMAVTMPLILAAEVHLGLQSTSLAPGHISAQHAHTIAIRNKYINEVACIWFLELAADPEFHQTLDLPVQANTSWRFSATFKVFLFAVSTGDASIYLPLAAAVCHFMWYTPNSCQPGQPGYTGCCLEYYCALAYQLQVPLPLAYSFMEDALMDCLSIGAVFSAHGGWGCLVPVSQLCLPLCNWTSMLRNSQLAWAQMLVILVHVHQRLDDNWYLFPAHKCSVVNI</sequence>
<keyword evidence="2" id="KW-1185">Reference proteome</keyword>
<dbReference type="Proteomes" id="UP001165960">
    <property type="component" value="Unassembled WGS sequence"/>
</dbReference>
<accession>A0ACC2SXX3</accession>
<protein>
    <submittedName>
        <fullName evidence="1">Uncharacterized protein</fullName>
    </submittedName>
</protein>
<organism evidence="1 2">
    <name type="scientific">Entomophthora muscae</name>
    <dbReference type="NCBI Taxonomy" id="34485"/>
    <lineage>
        <taxon>Eukaryota</taxon>
        <taxon>Fungi</taxon>
        <taxon>Fungi incertae sedis</taxon>
        <taxon>Zoopagomycota</taxon>
        <taxon>Entomophthoromycotina</taxon>
        <taxon>Entomophthoromycetes</taxon>
        <taxon>Entomophthorales</taxon>
        <taxon>Entomophthoraceae</taxon>
        <taxon>Entomophthora</taxon>
    </lineage>
</organism>
<proteinExistence type="predicted"/>
<comment type="caution">
    <text evidence="1">The sequence shown here is derived from an EMBL/GenBank/DDBJ whole genome shotgun (WGS) entry which is preliminary data.</text>
</comment>
<dbReference type="EMBL" id="QTSX02004272">
    <property type="protein sequence ID" value="KAJ9066947.1"/>
    <property type="molecule type" value="Genomic_DNA"/>
</dbReference>
<evidence type="ECO:0000313" key="1">
    <source>
        <dbReference type="EMBL" id="KAJ9066947.1"/>
    </source>
</evidence>
<name>A0ACC2SXX3_9FUNG</name>
<reference evidence="1" key="1">
    <citation type="submission" date="2022-04" db="EMBL/GenBank/DDBJ databases">
        <title>Genome of the entomopathogenic fungus Entomophthora muscae.</title>
        <authorList>
            <person name="Elya C."/>
            <person name="Lovett B.R."/>
            <person name="Lee E."/>
            <person name="Macias A.M."/>
            <person name="Hajek A.E."/>
            <person name="De Bivort B.L."/>
            <person name="Kasson M.T."/>
            <person name="De Fine Licht H.H."/>
            <person name="Stajich J.E."/>
        </authorList>
    </citation>
    <scope>NUCLEOTIDE SEQUENCE</scope>
    <source>
        <strain evidence="1">Berkeley</strain>
    </source>
</reference>